<feature type="region of interest" description="Disordered" evidence="2">
    <location>
        <begin position="398"/>
        <end position="441"/>
    </location>
</feature>
<dbReference type="Pfam" id="PF07261">
    <property type="entry name" value="DnaB_2"/>
    <property type="match status" value="1"/>
</dbReference>
<feature type="domain" description="DnaB/C C-terminal" evidence="3">
    <location>
        <begin position="321"/>
        <end position="396"/>
    </location>
</feature>
<dbReference type="Proteomes" id="UP000078516">
    <property type="component" value="Unassembled WGS sequence"/>
</dbReference>
<evidence type="ECO:0000259" key="3">
    <source>
        <dbReference type="Pfam" id="PF07261"/>
    </source>
</evidence>
<feature type="domain" description="Replicative helicase loading/DNA remodeling protein DnaB N-terminal winged helix" evidence="4">
    <location>
        <begin position="18"/>
        <end position="219"/>
    </location>
</feature>
<protein>
    <submittedName>
        <fullName evidence="5">Replication initiation and membrane attachment</fullName>
    </submittedName>
</protein>
<gene>
    <name evidence="5" type="ORF">A6E74_02350</name>
</gene>
<proteinExistence type="inferred from homology"/>
<comment type="caution">
    <text evidence="5">The sequence shown here is derived from an EMBL/GenBank/DDBJ whole genome shotgun (WGS) entry which is preliminary data.</text>
</comment>
<name>A0A179ET15_ENTTH</name>
<evidence type="ECO:0000256" key="1">
    <source>
        <dbReference type="ARBA" id="ARBA00093462"/>
    </source>
</evidence>
<dbReference type="Gene3D" id="1.10.10.630">
    <property type="entry name" value="DnaD domain-like"/>
    <property type="match status" value="1"/>
</dbReference>
<keyword evidence="6" id="KW-1185">Reference proteome</keyword>
<evidence type="ECO:0000313" key="6">
    <source>
        <dbReference type="Proteomes" id="UP000078516"/>
    </source>
</evidence>
<dbReference type="InterPro" id="IPR058660">
    <property type="entry name" value="WHD_DnaB"/>
</dbReference>
<organism evidence="5 6">
    <name type="scientific">Enterococcus thailandicus</name>
    <dbReference type="NCBI Taxonomy" id="417368"/>
    <lineage>
        <taxon>Bacteria</taxon>
        <taxon>Bacillati</taxon>
        <taxon>Bacillota</taxon>
        <taxon>Bacilli</taxon>
        <taxon>Lactobacillales</taxon>
        <taxon>Enterococcaceae</taxon>
        <taxon>Enterococcus</taxon>
    </lineage>
</organism>
<reference evidence="5 6" key="1">
    <citation type="submission" date="2016-04" db="EMBL/GenBank/DDBJ databases">
        <title>Draft genome of an Enterococcus thailandicus strain isolated from bovine feces.</title>
        <authorList>
            <person name="Beukers A.G."/>
            <person name="Zaheer R."/>
            <person name="Goji N."/>
            <person name="Cook S.R."/>
            <person name="Amoako K."/>
            <person name="Chaves A.V."/>
            <person name="Ward M.P."/>
            <person name="Mcallister T.A."/>
        </authorList>
    </citation>
    <scope>NUCLEOTIDE SEQUENCE [LARGE SCALE GENOMIC DNA]</scope>
    <source>
        <strain evidence="5 6">F0711D 46</strain>
    </source>
</reference>
<dbReference type="RefSeq" id="WP_067481784.1">
    <property type="nucleotide sequence ID" value="NZ_LWMN01000010.1"/>
</dbReference>
<dbReference type="InterPro" id="IPR034829">
    <property type="entry name" value="DnaD-like_sf"/>
</dbReference>
<dbReference type="InterPro" id="IPR006343">
    <property type="entry name" value="DnaB/C_C"/>
</dbReference>
<dbReference type="Pfam" id="PF25888">
    <property type="entry name" value="WHD_DnaB"/>
    <property type="match status" value="1"/>
</dbReference>
<sequence length="460" mass="53005">MENAWKELQPKNIYQGRKQSPLKEESRNALLHLYQPLIGGEALSLYLTLLTEISLETGQGPEGLHADLLSSLGCGIPQFYEARKKLEGIGLLDVYYKEDPSLGTCFLYELLEPMSVKQFFMDSVLSFLLLEKVGERRFDQLVKRFEPKKFSTEGYQKKTKKFLEVYQFNEASFDADKQQIEKLQETFTEQAKTKRLSEKSTIDWAFLTNWLQKKHIEKPEESIIKQLEMYQQLYGLDDLALGEKIVEAYDFTEQKVSLKELQKIFLANPVSQSPVVKVPVETSDTIETTKTEPVTKQGQLSAASVQLIKEAQSVPPMKYLESIKKEKNGYVSKSETWLMQELVSRSGLPSSVINVLLNYVLVIKNQASLGTNYVNTIANEWAQQKIMTAEDAIAHIKKKSQESAEKKQTRNYTNTRRNVRREKLPDWVNQPKDEKKISQEKQAEIDRRFKEYLAKKEGDN</sequence>
<evidence type="ECO:0000313" key="5">
    <source>
        <dbReference type="EMBL" id="OAQ56272.1"/>
    </source>
</evidence>
<evidence type="ECO:0000256" key="2">
    <source>
        <dbReference type="SAM" id="MobiDB-lite"/>
    </source>
</evidence>
<evidence type="ECO:0000259" key="4">
    <source>
        <dbReference type="Pfam" id="PF25888"/>
    </source>
</evidence>
<accession>A0A179ET15</accession>
<dbReference type="AlphaFoldDB" id="A0A179ET15"/>
<feature type="compositionally biased region" description="Basic and acidic residues" evidence="2">
    <location>
        <begin position="421"/>
        <end position="441"/>
    </location>
</feature>
<comment type="similarity">
    <text evidence="1">Belongs to the DnaB/DnaD family.</text>
</comment>
<feature type="compositionally biased region" description="Basic and acidic residues" evidence="2">
    <location>
        <begin position="399"/>
        <end position="408"/>
    </location>
</feature>
<dbReference type="EMBL" id="LWMN01000010">
    <property type="protein sequence ID" value="OAQ56272.1"/>
    <property type="molecule type" value="Genomic_DNA"/>
</dbReference>